<dbReference type="EMBL" id="MU790571">
    <property type="protein sequence ID" value="KAJ3997911.1"/>
    <property type="molecule type" value="Genomic_DNA"/>
</dbReference>
<dbReference type="Proteomes" id="UP001163828">
    <property type="component" value="Unassembled WGS sequence"/>
</dbReference>
<reference evidence="2" key="1">
    <citation type="submission" date="2022-08" db="EMBL/GenBank/DDBJ databases">
        <authorList>
            <consortium name="DOE Joint Genome Institute"/>
            <person name="Min B."/>
            <person name="Riley R."/>
            <person name="Sierra-Patev S."/>
            <person name="Naranjo-Ortiz M."/>
            <person name="Looney B."/>
            <person name="Konkel Z."/>
            <person name="Slot J.C."/>
            <person name="Sakamoto Y."/>
            <person name="Steenwyk J.L."/>
            <person name="Rokas A."/>
            <person name="Carro J."/>
            <person name="Camarero S."/>
            <person name="Ferreira P."/>
            <person name="Molpeceres G."/>
            <person name="Ruiz-Duenas F.J."/>
            <person name="Serrano A."/>
            <person name="Henrissat B."/>
            <person name="Drula E."/>
            <person name="Hughes K.W."/>
            <person name="Mata J.L."/>
            <person name="Ishikawa N.K."/>
            <person name="Vargas-Isla R."/>
            <person name="Ushijima S."/>
            <person name="Smith C.A."/>
            <person name="Ahrendt S."/>
            <person name="Andreopoulos W."/>
            <person name="He G."/>
            <person name="Labutti K."/>
            <person name="Lipzen A."/>
            <person name="Ng V."/>
            <person name="Sandor L."/>
            <person name="Barry K."/>
            <person name="Martinez A.T."/>
            <person name="Xiao Y."/>
            <person name="Gibbons J.G."/>
            <person name="Terashima K."/>
            <person name="Hibbett D.S."/>
            <person name="Grigoriev I.V."/>
        </authorList>
    </citation>
    <scope>NUCLEOTIDE SEQUENCE</scope>
    <source>
        <strain evidence="2">TFB10827</strain>
    </source>
</reference>
<proteinExistence type="predicted"/>
<gene>
    <name evidence="2" type="ORF">F5050DRAFT_1670335</name>
</gene>
<evidence type="ECO:0000256" key="1">
    <source>
        <dbReference type="SAM" id="Phobius"/>
    </source>
</evidence>
<evidence type="ECO:0000313" key="2">
    <source>
        <dbReference type="EMBL" id="KAJ3997911.1"/>
    </source>
</evidence>
<evidence type="ECO:0000313" key="3">
    <source>
        <dbReference type="Proteomes" id="UP001163828"/>
    </source>
</evidence>
<sequence>MLLFRHDLYADSAICPPIFSNSYCFLTVLRFVNELPQSCMLTARWDYPSSLRYIIEILIPIYAGCISVFIQVK</sequence>
<organism evidence="2 3">
    <name type="scientific">Lentinula boryana</name>
    <dbReference type="NCBI Taxonomy" id="40481"/>
    <lineage>
        <taxon>Eukaryota</taxon>
        <taxon>Fungi</taxon>
        <taxon>Dikarya</taxon>
        <taxon>Basidiomycota</taxon>
        <taxon>Agaricomycotina</taxon>
        <taxon>Agaricomycetes</taxon>
        <taxon>Agaricomycetidae</taxon>
        <taxon>Agaricales</taxon>
        <taxon>Marasmiineae</taxon>
        <taxon>Omphalotaceae</taxon>
        <taxon>Lentinula</taxon>
    </lineage>
</organism>
<name>A0ABQ8QHC3_9AGAR</name>
<keyword evidence="1" id="KW-0812">Transmembrane</keyword>
<keyword evidence="1" id="KW-1133">Transmembrane helix</keyword>
<feature type="non-terminal residue" evidence="2">
    <location>
        <position position="73"/>
    </location>
</feature>
<feature type="transmembrane region" description="Helical" evidence="1">
    <location>
        <begin position="50"/>
        <end position="70"/>
    </location>
</feature>
<keyword evidence="1" id="KW-0472">Membrane</keyword>
<keyword evidence="3" id="KW-1185">Reference proteome</keyword>
<comment type="caution">
    <text evidence="2">The sequence shown here is derived from an EMBL/GenBank/DDBJ whole genome shotgun (WGS) entry which is preliminary data.</text>
</comment>
<protein>
    <submittedName>
        <fullName evidence="2">Uncharacterized protein</fullName>
    </submittedName>
</protein>
<accession>A0ABQ8QHC3</accession>